<dbReference type="GO" id="GO:0046872">
    <property type="term" value="F:metal ion binding"/>
    <property type="evidence" value="ECO:0007669"/>
    <property type="project" value="UniProtKB-KW"/>
</dbReference>
<proteinExistence type="predicted"/>
<dbReference type="Pfam" id="PF24827">
    <property type="entry name" value="AstE_AspA_cat"/>
    <property type="match status" value="1"/>
</dbReference>
<dbReference type="PANTHER" id="PTHR15162:SF7">
    <property type="entry name" value="SUCCINYLGLUTAMATE DESUCCINYLASE"/>
    <property type="match status" value="1"/>
</dbReference>
<dbReference type="CDD" id="cd06256">
    <property type="entry name" value="M14_ASTE_ASPA-like"/>
    <property type="match status" value="1"/>
</dbReference>
<keyword evidence="3" id="KW-0378">Hydrolase</keyword>
<name>A0A3B1BWB6_9ZZZZ</name>
<sequence length="321" mass="35723">MLDIAPDQLDKILSGPTLIHLPGRKASPLFVSALVHGNEVTGLMAIQSYLKKCAGKTLPRALSVFIGNVKAAKHGKRMLADQPDFNRIWGVGDTPESLMAREALEQMKRRDVFACIDIHNNTGLNPHYASVTKKNDRFFQLATIFSRMVVYYIKPEGTLAGAFSRLCPSVTVECGLPGTDYGVTHASEFIKGVMRLDHISSQQVHDHDLELYRTVAIVKTPSGVSYGFGGEENVINYRDDLDRLNFRELPPGTSFGKVKAGFDSLPEAWDENWTEVTHKYFALVKGEIALTQPVMPSMLTKKIDIIRQDCLCYFMERVNGG</sequence>
<comment type="cofactor">
    <cofactor evidence="1">
        <name>Zn(2+)</name>
        <dbReference type="ChEBI" id="CHEBI:29105"/>
    </cofactor>
</comment>
<keyword evidence="2" id="KW-0479">Metal-binding</keyword>
<dbReference type="PANTHER" id="PTHR15162">
    <property type="entry name" value="ASPARTOACYLASE"/>
    <property type="match status" value="1"/>
</dbReference>
<dbReference type="GO" id="GO:0016788">
    <property type="term" value="F:hydrolase activity, acting on ester bonds"/>
    <property type="evidence" value="ECO:0007669"/>
    <property type="project" value="InterPro"/>
</dbReference>
<evidence type="ECO:0000256" key="3">
    <source>
        <dbReference type="ARBA" id="ARBA00022801"/>
    </source>
</evidence>
<evidence type="ECO:0000313" key="6">
    <source>
        <dbReference type="EMBL" id="VAX16593.1"/>
    </source>
</evidence>
<evidence type="ECO:0000256" key="4">
    <source>
        <dbReference type="ARBA" id="ARBA00022833"/>
    </source>
</evidence>
<dbReference type="AlphaFoldDB" id="A0A3B1BWB6"/>
<evidence type="ECO:0000259" key="5">
    <source>
        <dbReference type="Pfam" id="PF24827"/>
    </source>
</evidence>
<dbReference type="InterPro" id="IPR055438">
    <property type="entry name" value="AstE_AspA_cat"/>
</dbReference>
<dbReference type="SUPFAM" id="SSF53187">
    <property type="entry name" value="Zn-dependent exopeptidases"/>
    <property type="match status" value="1"/>
</dbReference>
<dbReference type="GO" id="GO:0005829">
    <property type="term" value="C:cytosol"/>
    <property type="evidence" value="ECO:0007669"/>
    <property type="project" value="TreeGrafter"/>
</dbReference>
<dbReference type="EMBL" id="UOGE01000011">
    <property type="protein sequence ID" value="VAX16593.1"/>
    <property type="molecule type" value="Genomic_DNA"/>
</dbReference>
<dbReference type="InterPro" id="IPR050178">
    <property type="entry name" value="AspA/AstE_fam"/>
</dbReference>
<feature type="domain" description="Succinylglutamate desuccinylase/Aspartoacylase catalytic" evidence="5">
    <location>
        <begin position="29"/>
        <end position="123"/>
    </location>
</feature>
<organism evidence="6">
    <name type="scientific">hydrothermal vent metagenome</name>
    <dbReference type="NCBI Taxonomy" id="652676"/>
    <lineage>
        <taxon>unclassified sequences</taxon>
        <taxon>metagenomes</taxon>
        <taxon>ecological metagenomes</taxon>
    </lineage>
</organism>
<accession>A0A3B1BWB6</accession>
<reference evidence="6" key="1">
    <citation type="submission" date="2018-06" db="EMBL/GenBank/DDBJ databases">
        <authorList>
            <person name="Zhirakovskaya E."/>
        </authorList>
    </citation>
    <scope>NUCLEOTIDE SEQUENCE</scope>
</reference>
<evidence type="ECO:0000256" key="1">
    <source>
        <dbReference type="ARBA" id="ARBA00001947"/>
    </source>
</evidence>
<evidence type="ECO:0000256" key="2">
    <source>
        <dbReference type="ARBA" id="ARBA00022723"/>
    </source>
</evidence>
<gene>
    <name evidence="6" type="ORF">MNBD_NITROSPINAE02-2155</name>
</gene>
<dbReference type="Gene3D" id="3.40.630.10">
    <property type="entry name" value="Zn peptidases"/>
    <property type="match status" value="1"/>
</dbReference>
<protein>
    <submittedName>
        <fullName evidence="6">Uncharacterized protein Clim_1224</fullName>
    </submittedName>
</protein>
<keyword evidence="4" id="KW-0862">Zinc</keyword>